<protein>
    <submittedName>
        <fullName evidence="5">Cellulase family glycosylhydrolase</fullName>
    </submittedName>
</protein>
<dbReference type="SUPFAM" id="SSF51445">
    <property type="entry name" value="(Trans)glycosidases"/>
    <property type="match status" value="1"/>
</dbReference>
<evidence type="ECO:0000313" key="6">
    <source>
        <dbReference type="Proteomes" id="UP001262582"/>
    </source>
</evidence>
<keyword evidence="1" id="KW-0378">Hydrolase</keyword>
<accession>A0ABU3D4U6</accession>
<dbReference type="Pfam" id="PF00150">
    <property type="entry name" value="Cellulase"/>
    <property type="match status" value="1"/>
</dbReference>
<keyword evidence="3" id="KW-0732">Signal</keyword>
<evidence type="ECO:0000256" key="2">
    <source>
        <dbReference type="ARBA" id="ARBA00023295"/>
    </source>
</evidence>
<dbReference type="EMBL" id="JAVRHK010000004">
    <property type="protein sequence ID" value="MDT0676552.1"/>
    <property type="molecule type" value="Genomic_DNA"/>
</dbReference>
<evidence type="ECO:0000256" key="1">
    <source>
        <dbReference type="ARBA" id="ARBA00022801"/>
    </source>
</evidence>
<gene>
    <name evidence="5" type="ORF">RM539_08160</name>
</gene>
<dbReference type="InterPro" id="IPR001547">
    <property type="entry name" value="Glyco_hydro_5"/>
</dbReference>
<proteinExistence type="predicted"/>
<feature type="domain" description="Glycoside hydrolase family 5" evidence="4">
    <location>
        <begin position="86"/>
        <end position="238"/>
    </location>
</feature>
<name>A0ABU3D4U6_9FLAO</name>
<dbReference type="Gene3D" id="3.20.20.80">
    <property type="entry name" value="Glycosidases"/>
    <property type="match status" value="1"/>
</dbReference>
<comment type="caution">
    <text evidence="5">The sequence shown here is derived from an EMBL/GenBank/DDBJ whole genome shotgun (WGS) entry which is preliminary data.</text>
</comment>
<dbReference type="InterPro" id="IPR017853">
    <property type="entry name" value="GH"/>
</dbReference>
<reference evidence="5 6" key="1">
    <citation type="submission" date="2023-09" db="EMBL/GenBank/DDBJ databases">
        <authorList>
            <person name="Rey-Velasco X."/>
        </authorList>
    </citation>
    <scope>NUCLEOTIDE SEQUENCE [LARGE SCALE GENOMIC DNA]</scope>
    <source>
        <strain evidence="5 6">F117</strain>
    </source>
</reference>
<keyword evidence="6" id="KW-1185">Reference proteome</keyword>
<keyword evidence="2" id="KW-0326">Glycosidase</keyword>
<feature type="chain" id="PRO_5047297801" evidence="3">
    <location>
        <begin position="25"/>
        <end position="862"/>
    </location>
</feature>
<dbReference type="RefSeq" id="WP_311502891.1">
    <property type="nucleotide sequence ID" value="NZ_JAVRHK010000004.1"/>
</dbReference>
<evidence type="ECO:0000256" key="3">
    <source>
        <dbReference type="SAM" id="SignalP"/>
    </source>
</evidence>
<feature type="signal peptide" evidence="3">
    <location>
        <begin position="1"/>
        <end position="24"/>
    </location>
</feature>
<evidence type="ECO:0000259" key="4">
    <source>
        <dbReference type="Pfam" id="PF00150"/>
    </source>
</evidence>
<sequence>MKREQKILQIAVFLLLGIFSRLSAQENKQHGNAYVDDKGVIRWENTNEEVKGFGVNYSAPFAHAYRTAEKLGVEIKEAIDNDVYHFSRLGFDLYRIHVWDTEISDEEGNLLENEHLETFDYLLKQLKDRNINFMITPIAYWGNGWPEPDEDTPGFSDKYGKANSLTDPGAIKAQQNYLEQFLNHVNPYTDVAYKNEPNIIAFEISNEPHHKGTPAEVTNFINKMTKAMRSTGSEKPIFYNISHSTHLAQAYFDADIQGGTFQWYPTGLGFQKELEGNLLPNVNEYNIPFDDVITENNGAKIVYEFDAADVFKSYMYPAMARSFREAGIQIATHFAYDPTFMAYSNTEYNTHYMNLAYTPKKALALMIASKVFHEVPMNKDLGNYPENLKFGNFSIDYKKDLAVYNSAEEFIYTNHNVAEPKSTESLIHLAGYGNSNLVEYEGTGAYFLDKLEDGIWRLEVMPDAFNVNNPFGSNSLEKIISVINWESRNMTLSLPGLDNFSVKALNEGNSFTTEVSSGTFNIRPGTYILTGSGKSFSDDISNLTNIGLQEFTAPQTTVEQTYVVHEPLQEISEDSSLGISAEIISNTNIEKVTAVLRNGNSFENLELQHKAPDNYSAEVPKKLLKHGFLEYQIIVNTQEGSQTFPSGVDGSPRDWDFYDEASYRLKIVKKESPLYIFNASENADDVVAPWNPGNKVVPANNPGEAEYQVKVEQLFEEDAENLDAEPVYDYSFRYNFQERIKGRLEELPAKQELVIKARSLNDKPETLQVALVMDNGAAFGKIIKLTPEIEEYRVSLEELQPVKTVTLPRPYPSFLPYYFDHNYKGEFNLKNTESLQFSIGPGMEGEELKQAHALGIINIKLQ</sequence>
<organism evidence="5 6">
    <name type="scientific">Autumnicola musiva</name>
    <dbReference type="NCBI Taxonomy" id="3075589"/>
    <lineage>
        <taxon>Bacteria</taxon>
        <taxon>Pseudomonadati</taxon>
        <taxon>Bacteroidota</taxon>
        <taxon>Flavobacteriia</taxon>
        <taxon>Flavobacteriales</taxon>
        <taxon>Flavobacteriaceae</taxon>
        <taxon>Autumnicola</taxon>
    </lineage>
</organism>
<evidence type="ECO:0000313" key="5">
    <source>
        <dbReference type="EMBL" id="MDT0676552.1"/>
    </source>
</evidence>
<dbReference type="Proteomes" id="UP001262582">
    <property type="component" value="Unassembled WGS sequence"/>
</dbReference>